<evidence type="ECO:0000313" key="2">
    <source>
        <dbReference type="Proteomes" id="UP000019246"/>
    </source>
</evidence>
<accession>W7B7H6</accession>
<reference evidence="1 2" key="1">
    <citation type="journal article" date="2014" name="Int. J. Syst. Evol. Microbiol.">
        <title>Listeria floridensis sp. nov., Listeria aquatica sp. nov., Listeria cornellensis sp. nov., Listeria riparia sp. nov. and Listeria grandensis sp. nov., from agricultural and natural environments.</title>
        <authorList>
            <person name="den Bakker H.C."/>
            <person name="Warchocki S."/>
            <person name="Wright E.M."/>
            <person name="Allred A.F."/>
            <person name="Ahlstrom C."/>
            <person name="Manuel C.S."/>
            <person name="Stasiewicz M.J."/>
            <person name="Burrell A."/>
            <person name="Roof S."/>
            <person name="Strawn L."/>
            <person name="Fortes E.D."/>
            <person name="Nightingale K.K."/>
            <person name="Kephart D."/>
            <person name="Wiedmann M."/>
        </authorList>
    </citation>
    <scope>NUCLEOTIDE SEQUENCE [LARGE SCALE GENOMIC DNA]</scope>
    <source>
        <strain evidence="1 2">FSL S10-1188</strain>
    </source>
</reference>
<dbReference type="AlphaFoldDB" id="W7B7H6"/>
<keyword evidence="2" id="KW-1185">Reference proteome</keyword>
<name>W7B7H6_9LIST</name>
<protein>
    <submittedName>
        <fullName evidence="1">Mrr restriction system protein</fullName>
    </submittedName>
</protein>
<gene>
    <name evidence="1" type="ORF">MAQA_00555</name>
</gene>
<proteinExistence type="predicted"/>
<dbReference type="PATRIC" id="fig|1265818.5.peg.110"/>
<dbReference type="EMBL" id="AOCG01000001">
    <property type="protein sequence ID" value="EUJ21847.1"/>
    <property type="molecule type" value="Genomic_DNA"/>
</dbReference>
<evidence type="ECO:0000313" key="1">
    <source>
        <dbReference type="EMBL" id="EUJ21847.1"/>
    </source>
</evidence>
<dbReference type="STRING" id="1265818.MAQA_00555"/>
<sequence length="38" mass="4599">MIDGIELTDFMLKYNVGVEVAKKYTVYRIDNDYFEFEE</sequence>
<organism evidence="1 2">
    <name type="scientific">Listeria aquatica FSL S10-1188</name>
    <dbReference type="NCBI Taxonomy" id="1265818"/>
    <lineage>
        <taxon>Bacteria</taxon>
        <taxon>Bacillati</taxon>
        <taxon>Bacillota</taxon>
        <taxon>Bacilli</taxon>
        <taxon>Bacillales</taxon>
        <taxon>Listeriaceae</taxon>
        <taxon>Listeria</taxon>
    </lineage>
</organism>
<comment type="caution">
    <text evidence="1">The sequence shown here is derived from an EMBL/GenBank/DDBJ whole genome shotgun (WGS) entry which is preliminary data.</text>
</comment>
<dbReference type="Proteomes" id="UP000019246">
    <property type="component" value="Unassembled WGS sequence"/>
</dbReference>